<evidence type="ECO:0000259" key="3">
    <source>
        <dbReference type="PROSITE" id="PS51832"/>
    </source>
</evidence>
<dbReference type="CDD" id="cd00077">
    <property type="entry name" value="HDc"/>
    <property type="match status" value="1"/>
</dbReference>
<dbReference type="Pfam" id="PF22673">
    <property type="entry name" value="MCP-like_PDC_1"/>
    <property type="match status" value="1"/>
</dbReference>
<feature type="domain" description="HD-GYP" evidence="3">
    <location>
        <begin position="693"/>
        <end position="915"/>
    </location>
</feature>
<feature type="domain" description="HAMP" evidence="2">
    <location>
        <begin position="338"/>
        <end position="391"/>
    </location>
</feature>
<dbReference type="Gene3D" id="1.10.3210.10">
    <property type="entry name" value="Hypothetical protein af1432"/>
    <property type="match status" value="2"/>
</dbReference>
<dbReference type="InterPro" id="IPR037522">
    <property type="entry name" value="HD_GYP_dom"/>
</dbReference>
<organism evidence="4 5">
    <name type="scientific">Vibrio zhugei</name>
    <dbReference type="NCBI Taxonomy" id="2479546"/>
    <lineage>
        <taxon>Bacteria</taxon>
        <taxon>Pseudomonadati</taxon>
        <taxon>Pseudomonadota</taxon>
        <taxon>Gammaproteobacteria</taxon>
        <taxon>Vibrionales</taxon>
        <taxon>Vibrionaceae</taxon>
        <taxon>Vibrio</taxon>
    </lineage>
</organism>
<dbReference type="Pfam" id="PF13487">
    <property type="entry name" value="HD_5"/>
    <property type="match status" value="1"/>
</dbReference>
<accession>A0ABV7C6R5</accession>
<dbReference type="PROSITE" id="PS51832">
    <property type="entry name" value="HD_GYP"/>
    <property type="match status" value="1"/>
</dbReference>
<dbReference type="InterPro" id="IPR029151">
    <property type="entry name" value="Sensor-like_sf"/>
</dbReference>
<evidence type="ECO:0000259" key="2">
    <source>
        <dbReference type="PROSITE" id="PS50885"/>
    </source>
</evidence>
<evidence type="ECO:0000313" key="4">
    <source>
        <dbReference type="EMBL" id="MFC3023727.1"/>
    </source>
</evidence>
<dbReference type="RefSeq" id="WP_241967598.1">
    <property type="nucleotide sequence ID" value="NZ_AP024912.1"/>
</dbReference>
<dbReference type="EMBL" id="JBHRSE010000051">
    <property type="protein sequence ID" value="MFC3023727.1"/>
    <property type="molecule type" value="Genomic_DNA"/>
</dbReference>
<dbReference type="InterPro" id="IPR029016">
    <property type="entry name" value="GAF-like_dom_sf"/>
</dbReference>
<protein>
    <submittedName>
        <fullName evidence="4">HD domain-containing phosphohydrolase</fullName>
    </submittedName>
</protein>
<name>A0ABV7C6R5_9VIBR</name>
<dbReference type="InterPro" id="IPR003660">
    <property type="entry name" value="HAMP_dom"/>
</dbReference>
<dbReference type="InterPro" id="IPR052020">
    <property type="entry name" value="Cyclic_di-GMP/3'3'-cGAMP_PDE"/>
</dbReference>
<dbReference type="PANTHER" id="PTHR45228:SF5">
    <property type="entry name" value="CYCLIC DI-GMP PHOSPHODIESTERASE VC_1348-RELATED"/>
    <property type="match status" value="1"/>
</dbReference>
<dbReference type="Gene3D" id="3.30.450.20">
    <property type="entry name" value="PAS domain"/>
    <property type="match status" value="1"/>
</dbReference>
<dbReference type="SUPFAM" id="SSF103190">
    <property type="entry name" value="Sensory domain-like"/>
    <property type="match status" value="1"/>
</dbReference>
<keyword evidence="5" id="KW-1185">Reference proteome</keyword>
<comment type="subcellular location">
    <subcellularLocation>
        <location evidence="1">Cell inner membrane</location>
    </subcellularLocation>
</comment>
<sequence length="938" mass="106999">MTFFSAVLIIVSFQYTHSLLQGSAKALSAENSKKIESELHKNMAPIFSTLDFLAYSSVVHGEVLGSSKWRWLAAVHQSFQRNSALVALYYGSNNGDFTVIRPLFSEQAKQQFNAPETAVLYLEKSTVQGATETYYFNEKIQQIDFRQGSENTFDPRTRPWYQASKNKQSIVITEPYLFYLLKTYGITLSRSSADHRHVVGADFTLDTLSTKLASLAKYPDSKMIIFDSHLLPIAEHNTNLKLNDPQSDNTELLQNSLFRDIVNRISPRTVYEDREYDGETWSLSLTPIAISPNIEVHLAEAVRHRDILEKLMAVRDTQVALSIGLLALGFLVVLLVSRRIAQPMKRLVELTGNIAHFEFKKTRYPTSMITELNDLTHSIHSMEHSLSELIKALRDTAANNDLDALAKTVARQSYAITKAETIILYSYHADQSHFSVTANHAIIPFKLDLDVLLNSTPWIFSELRQGNTVHLQRDDNLLRRFQPQLFNSDIYLFPLLNREGQLIGVLNVGYERSVSDSHREKHAFLRELLSFAQIAKDNIDRMTQQKNLLGAIAERFACAIDAKYPFTKGHAKRVWFITQSLAQLTEEDHTYFPQFIMSQDRWSELKLAAWLHDCGKITTPQHVLDKATKLETLYDRIHEIRTRVEVLKSQAETDYWRQLYHGGSKAQLDKQLAQTLKELDEDFAFLAHCNQAQKTLSDQAIERLTHIAKRRWKRTIDDRTGTAWSEQQRAGGEAQSLPIMEPLLSDKESHRVPWLNSHLHFTDTHAFNIKPGDLQYHRGELYNLSIRSGTHTPEERFLIQDHIIQTIMMLDNLPYPSHLRQLPDIAGHHHEHLNGTGYPQGLSEQDLSVQARIVAIANTFDTLTSACSASDLAKTLSESLTIMTDMATSGQLDPKLYLLFLEQDLYLEFAAEHLDPAQCDDVEKAVLIKRVKKSLRDA</sequence>
<dbReference type="SUPFAM" id="SSF55781">
    <property type="entry name" value="GAF domain-like"/>
    <property type="match status" value="1"/>
</dbReference>
<dbReference type="InterPro" id="IPR003607">
    <property type="entry name" value="HD/PDEase_dom"/>
</dbReference>
<comment type="caution">
    <text evidence="4">The sequence shown here is derived from an EMBL/GenBank/DDBJ whole genome shotgun (WGS) entry which is preliminary data.</text>
</comment>
<dbReference type="SUPFAM" id="SSF109604">
    <property type="entry name" value="HD-domain/PDEase-like"/>
    <property type="match status" value="2"/>
</dbReference>
<dbReference type="Gene3D" id="6.10.340.10">
    <property type="match status" value="1"/>
</dbReference>
<dbReference type="Proteomes" id="UP001595384">
    <property type="component" value="Unassembled WGS sequence"/>
</dbReference>
<evidence type="ECO:0000256" key="1">
    <source>
        <dbReference type="ARBA" id="ARBA00004533"/>
    </source>
</evidence>
<dbReference type="PROSITE" id="PS50885">
    <property type="entry name" value="HAMP"/>
    <property type="match status" value="1"/>
</dbReference>
<dbReference type="Gene3D" id="3.30.450.40">
    <property type="match status" value="1"/>
</dbReference>
<gene>
    <name evidence="4" type="ORF">ACFODT_07810</name>
</gene>
<reference evidence="5" key="1">
    <citation type="journal article" date="2019" name="Int. J. Syst. Evol. Microbiol.">
        <title>The Global Catalogue of Microorganisms (GCM) 10K type strain sequencing project: providing services to taxonomists for standard genome sequencing and annotation.</title>
        <authorList>
            <consortium name="The Broad Institute Genomics Platform"/>
            <consortium name="The Broad Institute Genome Sequencing Center for Infectious Disease"/>
            <person name="Wu L."/>
            <person name="Ma J."/>
        </authorList>
    </citation>
    <scope>NUCLEOTIDE SEQUENCE [LARGE SCALE GENOMIC DNA]</scope>
    <source>
        <strain evidence="5">KCTC 62784</strain>
    </source>
</reference>
<proteinExistence type="predicted"/>
<evidence type="ECO:0000313" key="5">
    <source>
        <dbReference type="Proteomes" id="UP001595384"/>
    </source>
</evidence>
<dbReference type="SMART" id="SM00471">
    <property type="entry name" value="HDc"/>
    <property type="match status" value="1"/>
</dbReference>
<dbReference type="PANTHER" id="PTHR45228">
    <property type="entry name" value="CYCLIC DI-GMP PHOSPHODIESTERASE TM_0186-RELATED"/>
    <property type="match status" value="1"/>
</dbReference>